<proteinExistence type="predicted"/>
<sequence>PAHKQSVLARWIGNSPARQRAFRTITALLGANTRRQLAVRREYFLYYKLCSQRAEEEYDFWKEECHLPPTFQSWFTITNLHVWLLMTRLRALPAGFGEHHVQALLNHFFADVEARIRDFLDADEAIPLSPVLTARRQTATFYPLRRTAPGAKRKPAPEIFISRQMKIFREQYNGLTLALDLGLAHGSDAELAAAVWRNLLGARGRDGIAYSGSPAEMAARDYRDDGSGVRDFVDGELAAYVRYPGTMLALVGYMRQEIARLAVVPDK</sequence>
<dbReference type="EMBL" id="MU273690">
    <property type="protein sequence ID" value="KAI0029214.1"/>
    <property type="molecule type" value="Genomic_DNA"/>
</dbReference>
<name>A0ACB8QBN6_9AGAM</name>
<organism evidence="1 2">
    <name type="scientific">Vararia minispora EC-137</name>
    <dbReference type="NCBI Taxonomy" id="1314806"/>
    <lineage>
        <taxon>Eukaryota</taxon>
        <taxon>Fungi</taxon>
        <taxon>Dikarya</taxon>
        <taxon>Basidiomycota</taxon>
        <taxon>Agaricomycotina</taxon>
        <taxon>Agaricomycetes</taxon>
        <taxon>Russulales</taxon>
        <taxon>Lachnocladiaceae</taxon>
        <taxon>Vararia</taxon>
    </lineage>
</organism>
<evidence type="ECO:0000313" key="2">
    <source>
        <dbReference type="Proteomes" id="UP000814128"/>
    </source>
</evidence>
<feature type="non-terminal residue" evidence="1">
    <location>
        <position position="1"/>
    </location>
</feature>
<gene>
    <name evidence="1" type="ORF">K488DRAFT_14222</name>
</gene>
<reference evidence="1" key="1">
    <citation type="submission" date="2021-02" db="EMBL/GenBank/DDBJ databases">
        <authorList>
            <consortium name="DOE Joint Genome Institute"/>
            <person name="Ahrendt S."/>
            <person name="Looney B.P."/>
            <person name="Miyauchi S."/>
            <person name="Morin E."/>
            <person name="Drula E."/>
            <person name="Courty P.E."/>
            <person name="Chicoki N."/>
            <person name="Fauchery L."/>
            <person name="Kohler A."/>
            <person name="Kuo A."/>
            <person name="Labutti K."/>
            <person name="Pangilinan J."/>
            <person name="Lipzen A."/>
            <person name="Riley R."/>
            <person name="Andreopoulos W."/>
            <person name="He G."/>
            <person name="Johnson J."/>
            <person name="Barry K.W."/>
            <person name="Grigoriev I.V."/>
            <person name="Nagy L."/>
            <person name="Hibbett D."/>
            <person name="Henrissat B."/>
            <person name="Matheny P.B."/>
            <person name="Labbe J."/>
            <person name="Martin F."/>
        </authorList>
    </citation>
    <scope>NUCLEOTIDE SEQUENCE</scope>
    <source>
        <strain evidence="1">EC-137</strain>
    </source>
</reference>
<dbReference type="Proteomes" id="UP000814128">
    <property type="component" value="Unassembled WGS sequence"/>
</dbReference>
<reference evidence="1" key="2">
    <citation type="journal article" date="2022" name="New Phytol.">
        <title>Evolutionary transition to the ectomycorrhizal habit in the genomes of a hyperdiverse lineage of mushroom-forming fungi.</title>
        <authorList>
            <person name="Looney B."/>
            <person name="Miyauchi S."/>
            <person name="Morin E."/>
            <person name="Drula E."/>
            <person name="Courty P.E."/>
            <person name="Kohler A."/>
            <person name="Kuo A."/>
            <person name="LaButti K."/>
            <person name="Pangilinan J."/>
            <person name="Lipzen A."/>
            <person name="Riley R."/>
            <person name="Andreopoulos W."/>
            <person name="He G."/>
            <person name="Johnson J."/>
            <person name="Nolan M."/>
            <person name="Tritt A."/>
            <person name="Barry K.W."/>
            <person name="Grigoriev I.V."/>
            <person name="Nagy L.G."/>
            <person name="Hibbett D."/>
            <person name="Henrissat B."/>
            <person name="Matheny P.B."/>
            <person name="Labbe J."/>
            <person name="Martin F.M."/>
        </authorList>
    </citation>
    <scope>NUCLEOTIDE SEQUENCE</scope>
    <source>
        <strain evidence="1">EC-137</strain>
    </source>
</reference>
<evidence type="ECO:0000313" key="1">
    <source>
        <dbReference type="EMBL" id="KAI0029214.1"/>
    </source>
</evidence>
<accession>A0ACB8QBN6</accession>
<feature type="non-terminal residue" evidence="1">
    <location>
        <position position="267"/>
    </location>
</feature>
<protein>
    <submittedName>
        <fullName evidence="1">Uncharacterized protein</fullName>
    </submittedName>
</protein>
<comment type="caution">
    <text evidence="1">The sequence shown here is derived from an EMBL/GenBank/DDBJ whole genome shotgun (WGS) entry which is preliminary data.</text>
</comment>
<keyword evidence="2" id="KW-1185">Reference proteome</keyword>